<feature type="compositionally biased region" description="Low complexity" evidence="1">
    <location>
        <begin position="65"/>
        <end position="80"/>
    </location>
</feature>
<keyword evidence="4" id="KW-1185">Reference proteome</keyword>
<sequence length="349" mass="37480">MTKDMGSVVSRELEGSIPASGITADGIVRAGRRRMVGRRLGFGGLFLTGAAALTAGILAIQPGSGSLPAASPSASGSAEESPPPAPPQEEQQAFPLPDLDWENDSYDWGYADSTDVETAETAILTERLWQWISDYEGLELLEYDGSGGSEPVTRENFHPFQRTVQKLVEDLAPEPGDFSLGPDAGYERPIYLWAGGASYSSGYAWRFDGADNDAQIGVTIYPKGSYLPGPKSVRSMPSTWDVRHLVAGCEDYRFDSQGRTGKLADFSCEEKDGPDGERILMVECVFNAESEWAQTMVTAVVYQPNGNAVVVDGYAVDGENLPFKTGMGPVLTGEEMADLALSLPDLVVK</sequence>
<dbReference type="AlphaFoldDB" id="A0A841FKF9"/>
<evidence type="ECO:0000256" key="2">
    <source>
        <dbReference type="SAM" id="Phobius"/>
    </source>
</evidence>
<evidence type="ECO:0000313" key="3">
    <source>
        <dbReference type="EMBL" id="MBB6036365.1"/>
    </source>
</evidence>
<evidence type="ECO:0000256" key="1">
    <source>
        <dbReference type="SAM" id="MobiDB-lite"/>
    </source>
</evidence>
<keyword evidence="2" id="KW-0812">Transmembrane</keyword>
<gene>
    <name evidence="3" type="ORF">HNR73_004233</name>
</gene>
<dbReference type="Proteomes" id="UP000548476">
    <property type="component" value="Unassembled WGS sequence"/>
</dbReference>
<accession>A0A841FKF9</accession>
<organism evidence="3 4">
    <name type="scientific">Phytomonospora endophytica</name>
    <dbReference type="NCBI Taxonomy" id="714109"/>
    <lineage>
        <taxon>Bacteria</taxon>
        <taxon>Bacillati</taxon>
        <taxon>Actinomycetota</taxon>
        <taxon>Actinomycetes</taxon>
        <taxon>Micromonosporales</taxon>
        <taxon>Micromonosporaceae</taxon>
        <taxon>Phytomonospora</taxon>
    </lineage>
</organism>
<feature type="transmembrane region" description="Helical" evidence="2">
    <location>
        <begin position="40"/>
        <end position="60"/>
    </location>
</feature>
<evidence type="ECO:0000313" key="4">
    <source>
        <dbReference type="Proteomes" id="UP000548476"/>
    </source>
</evidence>
<protein>
    <submittedName>
        <fullName evidence="3">Uncharacterized protein</fullName>
    </submittedName>
</protein>
<comment type="caution">
    <text evidence="3">The sequence shown here is derived from an EMBL/GenBank/DDBJ whole genome shotgun (WGS) entry which is preliminary data.</text>
</comment>
<keyword evidence="2" id="KW-1133">Transmembrane helix</keyword>
<keyword evidence="2" id="KW-0472">Membrane</keyword>
<feature type="region of interest" description="Disordered" evidence="1">
    <location>
        <begin position="65"/>
        <end position="92"/>
    </location>
</feature>
<proteinExistence type="predicted"/>
<reference evidence="3 4" key="1">
    <citation type="submission" date="2020-08" db="EMBL/GenBank/DDBJ databases">
        <title>Genomic Encyclopedia of Type Strains, Phase IV (KMG-IV): sequencing the most valuable type-strain genomes for metagenomic binning, comparative biology and taxonomic classification.</title>
        <authorList>
            <person name="Goeker M."/>
        </authorList>
    </citation>
    <scope>NUCLEOTIDE SEQUENCE [LARGE SCALE GENOMIC DNA]</scope>
    <source>
        <strain evidence="3 4">YIM 65646</strain>
    </source>
</reference>
<name>A0A841FKF9_9ACTN</name>
<dbReference type="EMBL" id="JACHGT010000008">
    <property type="protein sequence ID" value="MBB6036365.1"/>
    <property type="molecule type" value="Genomic_DNA"/>
</dbReference>
<dbReference type="RefSeq" id="WP_184789183.1">
    <property type="nucleotide sequence ID" value="NZ_BONT01000046.1"/>
</dbReference>